<dbReference type="InterPro" id="IPR016166">
    <property type="entry name" value="FAD-bd_PCMH"/>
</dbReference>
<dbReference type="GO" id="GO:0071949">
    <property type="term" value="F:FAD binding"/>
    <property type="evidence" value="ECO:0007669"/>
    <property type="project" value="InterPro"/>
</dbReference>
<dbReference type="Proteomes" id="UP000773614">
    <property type="component" value="Unassembled WGS sequence"/>
</dbReference>
<dbReference type="InterPro" id="IPR016167">
    <property type="entry name" value="FAD-bd_PCMH_sub1"/>
</dbReference>
<accession>A0A964T8B1</accession>
<comment type="caution">
    <text evidence="5">The sequence shown here is derived from an EMBL/GenBank/DDBJ whole genome shotgun (WGS) entry which is preliminary data.</text>
</comment>
<keyword evidence="1" id="KW-0285">Flavoprotein</keyword>
<feature type="domain" description="FAD-binding PCMH-type" evidence="4">
    <location>
        <begin position="1"/>
        <end position="177"/>
    </location>
</feature>
<dbReference type="Pfam" id="PF00941">
    <property type="entry name" value="FAD_binding_5"/>
    <property type="match status" value="1"/>
</dbReference>
<organism evidence="5 6">
    <name type="scientific">Propylenella binzhouense</name>
    <dbReference type="NCBI Taxonomy" id="2555902"/>
    <lineage>
        <taxon>Bacteria</taxon>
        <taxon>Pseudomonadati</taxon>
        <taxon>Pseudomonadota</taxon>
        <taxon>Alphaproteobacteria</taxon>
        <taxon>Hyphomicrobiales</taxon>
        <taxon>Propylenellaceae</taxon>
        <taxon>Propylenella</taxon>
    </lineage>
</organism>
<keyword evidence="6" id="KW-1185">Reference proteome</keyword>
<dbReference type="InterPro" id="IPR051312">
    <property type="entry name" value="Diverse_Substr_Oxidored"/>
</dbReference>
<keyword evidence="3" id="KW-0560">Oxidoreductase</keyword>
<dbReference type="InterPro" id="IPR002346">
    <property type="entry name" value="Mopterin_DH_FAD-bd"/>
</dbReference>
<dbReference type="OrthoDB" id="9793944at2"/>
<proteinExistence type="predicted"/>
<dbReference type="RefSeq" id="WP_161141539.1">
    <property type="nucleotide sequence ID" value="NZ_SPKJ01000063.1"/>
</dbReference>
<gene>
    <name evidence="5" type="ORF">E4O86_15905</name>
</gene>
<sequence>MKPAPIAYVRPDTVERAVGLLSESGGEAKVLAGGQSLVPMLNLRIAAFERLVDVTGLPGLRSASDEGSEVRLGACVTHERIQTGDVPDPSNGLMPSTASRIAYQAVRNRGTIGGSLALADPAADWLATMAALGAAIEWVGPDGPGSCPAEAFVEAAYTTRLGLYDVLTGIRIPRLHPDARWGTYKLCRKTGEFAHAMAIAIRQPGGCRAFLGATEGAPIRLPAVEDMLAGLRGWDASDAARLGEAMAADVAAAGRSLSDVHAWQSRTCLARAVAMSFGAAPPRLGRAA</sequence>
<dbReference type="EMBL" id="SPKJ01000063">
    <property type="protein sequence ID" value="MYZ49197.1"/>
    <property type="molecule type" value="Genomic_DNA"/>
</dbReference>
<evidence type="ECO:0000256" key="1">
    <source>
        <dbReference type="ARBA" id="ARBA00022630"/>
    </source>
</evidence>
<dbReference type="Gene3D" id="3.30.465.10">
    <property type="match status" value="1"/>
</dbReference>
<dbReference type="PROSITE" id="PS51387">
    <property type="entry name" value="FAD_PCMH"/>
    <property type="match status" value="1"/>
</dbReference>
<evidence type="ECO:0000313" key="6">
    <source>
        <dbReference type="Proteomes" id="UP000773614"/>
    </source>
</evidence>
<evidence type="ECO:0000313" key="5">
    <source>
        <dbReference type="EMBL" id="MYZ49197.1"/>
    </source>
</evidence>
<reference evidence="5" key="1">
    <citation type="submission" date="2019-03" db="EMBL/GenBank/DDBJ databases">
        <title>Afifella sp. nov., isolated from activated sludge.</title>
        <authorList>
            <person name="Li Q."/>
            <person name="Liu Y."/>
        </authorList>
    </citation>
    <scope>NUCLEOTIDE SEQUENCE</scope>
    <source>
        <strain evidence="5">L72</strain>
    </source>
</reference>
<protein>
    <submittedName>
        <fullName evidence="5">Carbon monoxide dehydrogenase</fullName>
    </submittedName>
</protein>
<evidence type="ECO:0000256" key="2">
    <source>
        <dbReference type="ARBA" id="ARBA00022827"/>
    </source>
</evidence>
<keyword evidence="2" id="KW-0274">FAD</keyword>
<dbReference type="PANTHER" id="PTHR42659:SF2">
    <property type="entry name" value="XANTHINE DEHYDROGENASE SUBUNIT C-RELATED"/>
    <property type="match status" value="1"/>
</dbReference>
<evidence type="ECO:0000259" key="4">
    <source>
        <dbReference type="PROSITE" id="PS51387"/>
    </source>
</evidence>
<dbReference type="SUPFAM" id="SSF56176">
    <property type="entry name" value="FAD-binding/transporter-associated domain-like"/>
    <property type="match status" value="1"/>
</dbReference>
<dbReference type="GO" id="GO:0016491">
    <property type="term" value="F:oxidoreductase activity"/>
    <property type="evidence" value="ECO:0007669"/>
    <property type="project" value="UniProtKB-KW"/>
</dbReference>
<dbReference type="AlphaFoldDB" id="A0A964T8B1"/>
<name>A0A964T8B1_9HYPH</name>
<dbReference type="PANTHER" id="PTHR42659">
    <property type="entry name" value="XANTHINE DEHYDROGENASE SUBUNIT C-RELATED"/>
    <property type="match status" value="1"/>
</dbReference>
<dbReference type="Gene3D" id="3.30.43.10">
    <property type="entry name" value="Uridine Diphospho-n-acetylenolpyruvylglucosamine Reductase, domain 2"/>
    <property type="match status" value="1"/>
</dbReference>
<evidence type="ECO:0000256" key="3">
    <source>
        <dbReference type="ARBA" id="ARBA00023002"/>
    </source>
</evidence>
<dbReference type="InterPro" id="IPR016169">
    <property type="entry name" value="FAD-bd_PCMH_sub2"/>
</dbReference>
<dbReference type="InterPro" id="IPR036318">
    <property type="entry name" value="FAD-bd_PCMH-like_sf"/>
</dbReference>